<comment type="caution">
    <text evidence="1">The sequence shown here is derived from an EMBL/GenBank/DDBJ whole genome shotgun (WGS) entry which is preliminary data.</text>
</comment>
<evidence type="ECO:0008006" key="3">
    <source>
        <dbReference type="Google" id="ProtNLM"/>
    </source>
</evidence>
<reference evidence="2" key="1">
    <citation type="journal article" date="2019" name="Int. J. Syst. Evol. Microbiol.">
        <title>The Global Catalogue of Microorganisms (GCM) 10K type strain sequencing project: providing services to taxonomists for standard genome sequencing and annotation.</title>
        <authorList>
            <consortium name="The Broad Institute Genomics Platform"/>
            <consortium name="The Broad Institute Genome Sequencing Center for Infectious Disease"/>
            <person name="Wu L."/>
            <person name="Ma J."/>
        </authorList>
    </citation>
    <scope>NUCLEOTIDE SEQUENCE [LARGE SCALE GENOMIC DNA]</scope>
    <source>
        <strain evidence="2">JCM 4524</strain>
    </source>
</reference>
<organism evidence="1 2">
    <name type="scientific">Streptomyces vastus</name>
    <dbReference type="NCBI Taxonomy" id="285451"/>
    <lineage>
        <taxon>Bacteria</taxon>
        <taxon>Bacillati</taxon>
        <taxon>Actinomycetota</taxon>
        <taxon>Actinomycetes</taxon>
        <taxon>Kitasatosporales</taxon>
        <taxon>Streptomycetaceae</taxon>
        <taxon>Streptomyces</taxon>
    </lineage>
</organism>
<keyword evidence="2" id="KW-1185">Reference proteome</keyword>
<proteinExistence type="predicted"/>
<accession>A0ABP6E563</accession>
<evidence type="ECO:0000313" key="2">
    <source>
        <dbReference type="Proteomes" id="UP001500151"/>
    </source>
</evidence>
<evidence type="ECO:0000313" key="1">
    <source>
        <dbReference type="EMBL" id="GAA2660312.1"/>
    </source>
</evidence>
<dbReference type="EMBL" id="BAAASJ010000119">
    <property type="protein sequence ID" value="GAA2660312.1"/>
    <property type="molecule type" value="Genomic_DNA"/>
</dbReference>
<name>A0ABP6E563_9ACTN</name>
<dbReference type="Proteomes" id="UP001500151">
    <property type="component" value="Unassembled WGS sequence"/>
</dbReference>
<gene>
    <name evidence="1" type="ORF">GCM10010307_77660</name>
</gene>
<sequence>MNGRMSELIPFTHTVGGERLSGLSSGTEPGEPAKATAVLLHGAGNGSKERLPDAAKLAGPWRELGRTDLTPEVLGGQLEAYVVGLLERYA</sequence>
<protein>
    <recommendedName>
        <fullName evidence="3">Alpha/beta hydrolase</fullName>
    </recommendedName>
</protein>